<proteinExistence type="predicted"/>
<dbReference type="Proteomes" id="UP001283361">
    <property type="component" value="Unassembled WGS sequence"/>
</dbReference>
<keyword evidence="3" id="KW-1185">Reference proteome</keyword>
<feature type="region of interest" description="Disordered" evidence="1">
    <location>
        <begin position="53"/>
        <end position="108"/>
    </location>
</feature>
<sequence>MDKISQGLHCPSCVLTSSKPSLERSRERTAQELWSPNQRKITVYWDQAEDNGLGSDEAVTTPSLPGKTHSYTPSYYKPSRRIESSISVRSRTIKRETGRAEDKHNSLL</sequence>
<feature type="compositionally biased region" description="Basic and acidic residues" evidence="1">
    <location>
        <begin position="93"/>
        <end position="108"/>
    </location>
</feature>
<feature type="compositionally biased region" description="Polar residues" evidence="1">
    <location>
        <begin position="58"/>
        <end position="73"/>
    </location>
</feature>
<evidence type="ECO:0000313" key="2">
    <source>
        <dbReference type="EMBL" id="KAK3747070.1"/>
    </source>
</evidence>
<gene>
    <name evidence="2" type="ORF">RRG08_046457</name>
</gene>
<evidence type="ECO:0000313" key="3">
    <source>
        <dbReference type="Proteomes" id="UP001283361"/>
    </source>
</evidence>
<accession>A0AAE0YIE3</accession>
<protein>
    <submittedName>
        <fullName evidence="2">Uncharacterized protein</fullName>
    </submittedName>
</protein>
<comment type="caution">
    <text evidence="2">The sequence shown here is derived from an EMBL/GenBank/DDBJ whole genome shotgun (WGS) entry which is preliminary data.</text>
</comment>
<name>A0AAE0YIE3_9GAST</name>
<dbReference type="AlphaFoldDB" id="A0AAE0YIE3"/>
<organism evidence="2 3">
    <name type="scientific">Elysia crispata</name>
    <name type="common">lettuce slug</name>
    <dbReference type="NCBI Taxonomy" id="231223"/>
    <lineage>
        <taxon>Eukaryota</taxon>
        <taxon>Metazoa</taxon>
        <taxon>Spiralia</taxon>
        <taxon>Lophotrochozoa</taxon>
        <taxon>Mollusca</taxon>
        <taxon>Gastropoda</taxon>
        <taxon>Heterobranchia</taxon>
        <taxon>Euthyneura</taxon>
        <taxon>Panpulmonata</taxon>
        <taxon>Sacoglossa</taxon>
        <taxon>Placobranchoidea</taxon>
        <taxon>Plakobranchidae</taxon>
        <taxon>Elysia</taxon>
    </lineage>
</organism>
<evidence type="ECO:0000256" key="1">
    <source>
        <dbReference type="SAM" id="MobiDB-lite"/>
    </source>
</evidence>
<dbReference type="EMBL" id="JAWDGP010006108">
    <property type="protein sequence ID" value="KAK3747070.1"/>
    <property type="molecule type" value="Genomic_DNA"/>
</dbReference>
<reference evidence="2" key="1">
    <citation type="journal article" date="2023" name="G3 (Bethesda)">
        <title>A reference genome for the long-term kleptoplast-retaining sea slug Elysia crispata morphotype clarki.</title>
        <authorList>
            <person name="Eastman K.E."/>
            <person name="Pendleton A.L."/>
            <person name="Shaikh M.A."/>
            <person name="Suttiyut T."/>
            <person name="Ogas R."/>
            <person name="Tomko P."/>
            <person name="Gavelis G."/>
            <person name="Widhalm J.R."/>
            <person name="Wisecaver J.H."/>
        </authorList>
    </citation>
    <scope>NUCLEOTIDE SEQUENCE</scope>
    <source>
        <strain evidence="2">ECLA1</strain>
    </source>
</reference>